<dbReference type="OrthoDB" id="972532at2759"/>
<dbReference type="VEuPathDB" id="FungiDB:LELG_05206"/>
<evidence type="ECO:0000313" key="6">
    <source>
        <dbReference type="Proteomes" id="UP000001996"/>
    </source>
</evidence>
<dbReference type="GO" id="GO:0043161">
    <property type="term" value="P:proteasome-mediated ubiquitin-dependent protein catabolic process"/>
    <property type="evidence" value="ECO:0007669"/>
    <property type="project" value="TreeGrafter"/>
</dbReference>
<dbReference type="InterPro" id="IPR001680">
    <property type="entry name" value="WD40_rpt"/>
</dbReference>
<dbReference type="InterPro" id="IPR051350">
    <property type="entry name" value="WD_repeat-ST_regulator"/>
</dbReference>
<dbReference type="KEGG" id="lel:PVL30_005337"/>
<proteinExistence type="predicted"/>
<name>A5E6G7_LODEL</name>
<protein>
    <submittedName>
        <fullName evidence="5">Uncharacterized protein</fullName>
    </submittedName>
</protein>
<feature type="region of interest" description="Disordered" evidence="4">
    <location>
        <begin position="508"/>
        <end position="573"/>
    </location>
</feature>
<feature type="region of interest" description="Disordered" evidence="4">
    <location>
        <begin position="236"/>
        <end position="278"/>
    </location>
</feature>
<evidence type="ECO:0000256" key="4">
    <source>
        <dbReference type="SAM" id="MobiDB-lite"/>
    </source>
</evidence>
<keyword evidence="2" id="KW-0677">Repeat</keyword>
<dbReference type="InterPro" id="IPR036322">
    <property type="entry name" value="WD40_repeat_dom_sf"/>
</dbReference>
<feature type="repeat" description="WD" evidence="3">
    <location>
        <begin position="703"/>
        <end position="729"/>
    </location>
</feature>
<gene>
    <name evidence="5" type="ORF">LELG_05206</name>
</gene>
<dbReference type="HOGENOM" id="CLU_365664_0_0_1"/>
<dbReference type="PROSITE" id="PS50082">
    <property type="entry name" value="WD_REPEATS_2"/>
    <property type="match status" value="3"/>
</dbReference>
<dbReference type="Pfam" id="PF00400">
    <property type="entry name" value="WD40"/>
    <property type="match status" value="2"/>
</dbReference>
<feature type="compositionally biased region" description="Low complexity" evidence="4">
    <location>
        <begin position="251"/>
        <end position="277"/>
    </location>
</feature>
<dbReference type="InterPro" id="IPR015943">
    <property type="entry name" value="WD40/YVTN_repeat-like_dom_sf"/>
</dbReference>
<dbReference type="Proteomes" id="UP000001996">
    <property type="component" value="Unassembled WGS sequence"/>
</dbReference>
<evidence type="ECO:0000256" key="3">
    <source>
        <dbReference type="PROSITE-ProRule" id="PRU00221"/>
    </source>
</evidence>
<sequence length="782" mass="88554">MVSEDFQTHVIVKALRSLGYSQIANNLLQEYTAKIQKQQAQEIPTLLNWFHHALRTHNYQTIDQYLLKCLEETQDESNFKATNDFIKLTNYQGTKNKLVISLVLYMIRRFNFYQNRNKMDELKYISNQLLPLIESIDTKEEYGEESIYDLFDHSILQNLTFEQESKLLLNKNIDMDEYFFNIAPLEDDIHRAQDVIFQKLFILSPIIFNSITNVPALSQLIDYAVKYKQSQVPLYLPPRSKQERKGRRRNNSNSNSNSNSNNSTNNIITTTTTTSSTESDPFQFHNFNVTKLLHTLTHHLDEVWFLKFSPLGKFLVTGSLDGRMMLYDVHDKFRLIKALEPTNAADETAFSTLSAKPSSGKTKAVIYCCWDPNEQYIVSCCLDTVVRVWQIGDIHKKRITRSEAQSLLLEIKLVTCFTLGQDIKTWSCEFLPHIKEVTLSDSAAAAADAAASSSTTTIKTPQFIIGSPDKVLKIFDCHGREIFDFYSNIDEDNEPFNFRNHHDWTSTFPHDEDIELDPSKGSTLSGRTRGLGDAPPSGDDDVSMKSIDETTSAATGGAAGAGTGATSSSTSRANLTNGDNAIANENPFYRINDLAVTPDGRILITANNDQQLHFFSIPDQFNEESTTRKLAEINLKGRLTSCSVSQNGKYVLVSSAPDELQIWDISPLYNYKPPILYRKYIGHSQSSYIVRSSFGYLNEETGEEELVLSGSDDGFVYFWKLHTGQLITRIKAHVDLCNAVDWNLRGVYTKNIDYGKLWGSVGDDKLVKIWGCDEKAKTKGNI</sequence>
<accession>A5E6G7</accession>
<keyword evidence="1 3" id="KW-0853">WD repeat</keyword>
<dbReference type="eggNOG" id="KOG0293">
    <property type="taxonomic scope" value="Eukaryota"/>
</dbReference>
<dbReference type="STRING" id="379508.A5E6G7"/>
<dbReference type="AlphaFoldDB" id="A5E6G7"/>
<organism evidence="5 6">
    <name type="scientific">Lodderomyces elongisporus (strain ATCC 11503 / CBS 2605 / JCM 1781 / NBRC 1676 / NRRL YB-4239)</name>
    <name type="common">Yeast</name>
    <name type="synonym">Saccharomyces elongisporus</name>
    <dbReference type="NCBI Taxonomy" id="379508"/>
    <lineage>
        <taxon>Eukaryota</taxon>
        <taxon>Fungi</taxon>
        <taxon>Dikarya</taxon>
        <taxon>Ascomycota</taxon>
        <taxon>Saccharomycotina</taxon>
        <taxon>Pichiomycetes</taxon>
        <taxon>Debaryomycetaceae</taxon>
        <taxon>Candida/Lodderomyces clade</taxon>
        <taxon>Lodderomyces</taxon>
    </lineage>
</organism>
<evidence type="ECO:0000256" key="2">
    <source>
        <dbReference type="ARBA" id="ARBA00022737"/>
    </source>
</evidence>
<evidence type="ECO:0000313" key="5">
    <source>
        <dbReference type="EMBL" id="EDK47025.1"/>
    </source>
</evidence>
<dbReference type="InParanoid" id="A5E6G7"/>
<dbReference type="GeneID" id="5230772"/>
<feature type="repeat" description="WD" evidence="3">
    <location>
        <begin position="296"/>
        <end position="329"/>
    </location>
</feature>
<feature type="repeat" description="WD" evidence="3">
    <location>
        <begin position="358"/>
        <end position="391"/>
    </location>
</feature>
<dbReference type="PANTHER" id="PTHR22838:SF0">
    <property type="entry name" value="WD REPEAT-CONTAINING PROTEIN 26"/>
    <property type="match status" value="1"/>
</dbReference>
<dbReference type="EMBL" id="CH981531">
    <property type="protein sequence ID" value="EDK47025.1"/>
    <property type="molecule type" value="Genomic_DNA"/>
</dbReference>
<dbReference type="PROSITE" id="PS50294">
    <property type="entry name" value="WD_REPEATS_REGION"/>
    <property type="match status" value="1"/>
</dbReference>
<dbReference type="SMART" id="SM00320">
    <property type="entry name" value="WD40"/>
    <property type="match status" value="7"/>
</dbReference>
<dbReference type="GO" id="GO:0034657">
    <property type="term" value="C:GID complex"/>
    <property type="evidence" value="ECO:0007669"/>
    <property type="project" value="TreeGrafter"/>
</dbReference>
<reference evidence="5 6" key="1">
    <citation type="journal article" date="2009" name="Nature">
        <title>Evolution of pathogenicity and sexual reproduction in eight Candida genomes.</title>
        <authorList>
            <person name="Butler G."/>
            <person name="Rasmussen M.D."/>
            <person name="Lin M.F."/>
            <person name="Santos M.A."/>
            <person name="Sakthikumar S."/>
            <person name="Munro C.A."/>
            <person name="Rheinbay E."/>
            <person name="Grabherr M."/>
            <person name="Forche A."/>
            <person name="Reedy J.L."/>
            <person name="Agrafioti I."/>
            <person name="Arnaud M.B."/>
            <person name="Bates S."/>
            <person name="Brown A.J."/>
            <person name="Brunke S."/>
            <person name="Costanzo M.C."/>
            <person name="Fitzpatrick D.A."/>
            <person name="de Groot P.W."/>
            <person name="Harris D."/>
            <person name="Hoyer L.L."/>
            <person name="Hube B."/>
            <person name="Klis F.M."/>
            <person name="Kodira C."/>
            <person name="Lennard N."/>
            <person name="Logue M.E."/>
            <person name="Martin R."/>
            <person name="Neiman A.M."/>
            <person name="Nikolaou E."/>
            <person name="Quail M.A."/>
            <person name="Quinn J."/>
            <person name="Santos M.C."/>
            <person name="Schmitzberger F.F."/>
            <person name="Sherlock G."/>
            <person name="Shah P."/>
            <person name="Silverstein K.A."/>
            <person name="Skrzypek M.S."/>
            <person name="Soll D."/>
            <person name="Staggs R."/>
            <person name="Stansfield I."/>
            <person name="Stumpf M.P."/>
            <person name="Sudbery P.E."/>
            <person name="Srikantha T."/>
            <person name="Zeng Q."/>
            <person name="Berman J."/>
            <person name="Berriman M."/>
            <person name="Heitman J."/>
            <person name="Gow N.A."/>
            <person name="Lorenz M.C."/>
            <person name="Birren B.W."/>
            <person name="Kellis M."/>
            <person name="Cuomo C.A."/>
        </authorList>
    </citation>
    <scope>NUCLEOTIDE SEQUENCE [LARGE SCALE GENOMIC DNA]</scope>
    <source>
        <strain evidence="6">ATCC 11503 / BCRC 21390 / CBS 2605 / JCM 1781 / NBRC 1676 / NRRL YB-4239</strain>
    </source>
</reference>
<dbReference type="SUPFAM" id="SSF50978">
    <property type="entry name" value="WD40 repeat-like"/>
    <property type="match status" value="1"/>
</dbReference>
<evidence type="ECO:0000256" key="1">
    <source>
        <dbReference type="ARBA" id="ARBA00022574"/>
    </source>
</evidence>
<keyword evidence="6" id="KW-1185">Reference proteome</keyword>
<dbReference type="Gene3D" id="2.130.10.10">
    <property type="entry name" value="YVTN repeat-like/Quinoprotein amine dehydrogenase"/>
    <property type="match status" value="2"/>
</dbReference>
<dbReference type="PANTHER" id="PTHR22838">
    <property type="entry name" value="WD REPEAT PROTEIN 26-RELATED"/>
    <property type="match status" value="1"/>
</dbReference>